<dbReference type="SUPFAM" id="SSF103473">
    <property type="entry name" value="MFS general substrate transporter"/>
    <property type="match status" value="1"/>
</dbReference>
<dbReference type="Gene3D" id="1.20.1720.10">
    <property type="entry name" value="Multidrug resistance protein D"/>
    <property type="match status" value="1"/>
</dbReference>
<dbReference type="HOGENOM" id="CLU_927186_0_0_5"/>
<evidence type="ECO:0000313" key="8">
    <source>
        <dbReference type="Proteomes" id="UP000030907"/>
    </source>
</evidence>
<evidence type="ECO:0000256" key="5">
    <source>
        <dbReference type="SAM" id="Phobius"/>
    </source>
</evidence>
<name>A0A0A7PHN5_9SPHN</name>
<dbReference type="GO" id="GO:0022857">
    <property type="term" value="F:transmembrane transporter activity"/>
    <property type="evidence" value="ECO:0007669"/>
    <property type="project" value="InterPro"/>
</dbReference>
<feature type="transmembrane region" description="Helical" evidence="5">
    <location>
        <begin position="98"/>
        <end position="121"/>
    </location>
</feature>
<dbReference type="AlphaFoldDB" id="A0A0A7PHN5"/>
<dbReference type="STRING" id="1515612.SKP52_13135"/>
<feature type="domain" description="Major facilitator superfamily (MFS) profile" evidence="6">
    <location>
        <begin position="28"/>
        <end position="300"/>
    </location>
</feature>
<dbReference type="Proteomes" id="UP000030907">
    <property type="component" value="Chromosome"/>
</dbReference>
<proteinExistence type="predicted"/>
<feature type="transmembrane region" description="Helical" evidence="5">
    <location>
        <begin position="66"/>
        <end position="86"/>
    </location>
</feature>
<evidence type="ECO:0000259" key="6">
    <source>
        <dbReference type="PROSITE" id="PS50850"/>
    </source>
</evidence>
<dbReference type="PANTHER" id="PTHR42718:SF42">
    <property type="entry name" value="EXPORT PROTEIN"/>
    <property type="match status" value="1"/>
</dbReference>
<dbReference type="RefSeq" id="WP_052208240.1">
    <property type="nucleotide sequence ID" value="NZ_CP009122.1"/>
</dbReference>
<sequence length="300" mass="31730">MTTAVPAPCDSAVLDNARGPEATDPRWTLAATILASSLAFIDGSVVNVSLSAIGHSFGAAAAEQQWAVSAYLLPLSALLLLGGAAGDQFGQRRLLVSGITIFLLASLACAFAPTIGILLAARTVQGIGAAMLMPNSLGILGNSFRGEAKGRAIGTWAAFEAMANAVGPPLGGWLIEVAGWRAIFFLNLPLGLAAIAIAWRYIPNDKGSRTSLDCHDRSRPSYLEPHGLVEQRGNQGAGAFRASCRPRDDRRRRSRWRKISRSAAGNLSASFSHAPPHDRFWRFGRADAPPAAACRAYPMV</sequence>
<keyword evidence="4 5" id="KW-0472">Membrane</keyword>
<keyword evidence="8" id="KW-1185">Reference proteome</keyword>
<evidence type="ECO:0000256" key="4">
    <source>
        <dbReference type="ARBA" id="ARBA00023136"/>
    </source>
</evidence>
<gene>
    <name evidence="7" type="ORF">SKP52_13135</name>
</gene>
<dbReference type="InterPro" id="IPR011701">
    <property type="entry name" value="MFS"/>
</dbReference>
<dbReference type="PROSITE" id="PS50850">
    <property type="entry name" value="MFS"/>
    <property type="match status" value="1"/>
</dbReference>
<accession>A0A0A7PHN5</accession>
<evidence type="ECO:0000256" key="3">
    <source>
        <dbReference type="ARBA" id="ARBA00022989"/>
    </source>
</evidence>
<dbReference type="EMBL" id="CP009122">
    <property type="protein sequence ID" value="AJA09515.1"/>
    <property type="molecule type" value="Genomic_DNA"/>
</dbReference>
<dbReference type="InterPro" id="IPR036259">
    <property type="entry name" value="MFS_trans_sf"/>
</dbReference>
<dbReference type="PRINTS" id="PR01036">
    <property type="entry name" value="TCRTETB"/>
</dbReference>
<dbReference type="PANTHER" id="PTHR42718">
    <property type="entry name" value="MAJOR FACILITATOR SUPERFAMILY MULTIDRUG TRANSPORTER MFSC"/>
    <property type="match status" value="1"/>
</dbReference>
<comment type="subcellular location">
    <subcellularLocation>
        <location evidence="1">Membrane</location>
        <topology evidence="1">Multi-pass membrane protein</topology>
    </subcellularLocation>
</comment>
<keyword evidence="3 5" id="KW-1133">Transmembrane helix</keyword>
<dbReference type="GO" id="GO:0016020">
    <property type="term" value="C:membrane"/>
    <property type="evidence" value="ECO:0007669"/>
    <property type="project" value="UniProtKB-SubCell"/>
</dbReference>
<reference evidence="7 8" key="1">
    <citation type="journal article" date="2015" name="Int. J. Syst. Evol. Microbiol.">
        <title>Description of Sphingopyxis fribergensis sp. nov. - a soil bacterium with the ability to degrade styrene and phenylacetic acid.</title>
        <authorList>
            <person name="Oelschlagel M."/>
            <person name="Ruckert C."/>
            <person name="Kalinowski J."/>
            <person name="Schmidt G."/>
            <person name="Schlomann M."/>
            <person name="Tischler D."/>
        </authorList>
    </citation>
    <scope>NUCLEOTIDE SEQUENCE [LARGE SCALE GENOMIC DNA]</scope>
    <source>
        <strain evidence="7 8">Kp5.2</strain>
    </source>
</reference>
<feature type="transmembrane region" description="Helical" evidence="5">
    <location>
        <begin position="27"/>
        <end position="46"/>
    </location>
</feature>
<dbReference type="Pfam" id="PF07690">
    <property type="entry name" value="MFS_1"/>
    <property type="match status" value="1"/>
</dbReference>
<protein>
    <submittedName>
        <fullName evidence="7">Multidrug resistance protein Stp</fullName>
    </submittedName>
</protein>
<dbReference type="InterPro" id="IPR020846">
    <property type="entry name" value="MFS_dom"/>
</dbReference>
<organism evidence="7 8">
    <name type="scientific">Sphingopyxis fribergensis</name>
    <dbReference type="NCBI Taxonomy" id="1515612"/>
    <lineage>
        <taxon>Bacteria</taxon>
        <taxon>Pseudomonadati</taxon>
        <taxon>Pseudomonadota</taxon>
        <taxon>Alphaproteobacteria</taxon>
        <taxon>Sphingomonadales</taxon>
        <taxon>Sphingomonadaceae</taxon>
        <taxon>Sphingopyxis</taxon>
    </lineage>
</organism>
<evidence type="ECO:0000256" key="2">
    <source>
        <dbReference type="ARBA" id="ARBA00022692"/>
    </source>
</evidence>
<evidence type="ECO:0000256" key="1">
    <source>
        <dbReference type="ARBA" id="ARBA00004141"/>
    </source>
</evidence>
<feature type="transmembrane region" description="Helical" evidence="5">
    <location>
        <begin position="181"/>
        <end position="202"/>
    </location>
</feature>
<dbReference type="CDD" id="cd17321">
    <property type="entry name" value="MFS_MMR_MDR_like"/>
    <property type="match status" value="1"/>
</dbReference>
<dbReference type="KEGG" id="sphk:SKP52_13135"/>
<keyword evidence="2 5" id="KW-0812">Transmembrane</keyword>
<evidence type="ECO:0000313" key="7">
    <source>
        <dbReference type="EMBL" id="AJA09515.1"/>
    </source>
</evidence>